<reference evidence="2" key="1">
    <citation type="submission" date="2018-05" db="EMBL/GenBank/DDBJ databases">
        <authorList>
            <person name="Lanie J.A."/>
            <person name="Ng W.-L."/>
            <person name="Kazmierczak K.M."/>
            <person name="Andrzejewski T.M."/>
            <person name="Davidsen T.M."/>
            <person name="Wayne K.J."/>
            <person name="Tettelin H."/>
            <person name="Glass J.I."/>
            <person name="Rusch D."/>
            <person name="Podicherti R."/>
            <person name="Tsui H.-C.T."/>
            <person name="Winkler M.E."/>
        </authorList>
    </citation>
    <scope>NUCLEOTIDE SEQUENCE</scope>
</reference>
<feature type="non-terminal residue" evidence="2">
    <location>
        <position position="1"/>
    </location>
</feature>
<sequence>VRGVESITILLTTSVPLTSHHYSYHRAALRNYRQIDEPSAHPWVWAIIGLLFVLSVPWYLPSDTP</sequence>
<evidence type="ECO:0000313" key="2">
    <source>
        <dbReference type="EMBL" id="SVD61028.1"/>
    </source>
</evidence>
<gene>
    <name evidence="2" type="ORF">METZ01_LOCUS413882</name>
</gene>
<keyword evidence="1" id="KW-0472">Membrane</keyword>
<protein>
    <submittedName>
        <fullName evidence="2">Uncharacterized protein</fullName>
    </submittedName>
</protein>
<dbReference type="EMBL" id="UINC01161689">
    <property type="protein sequence ID" value="SVD61028.1"/>
    <property type="molecule type" value="Genomic_DNA"/>
</dbReference>
<dbReference type="AlphaFoldDB" id="A0A382WRZ0"/>
<feature type="transmembrane region" description="Helical" evidence="1">
    <location>
        <begin position="43"/>
        <end position="60"/>
    </location>
</feature>
<evidence type="ECO:0000256" key="1">
    <source>
        <dbReference type="SAM" id="Phobius"/>
    </source>
</evidence>
<keyword evidence="1" id="KW-0812">Transmembrane</keyword>
<feature type="non-terminal residue" evidence="2">
    <location>
        <position position="65"/>
    </location>
</feature>
<accession>A0A382WRZ0</accession>
<proteinExistence type="predicted"/>
<organism evidence="2">
    <name type="scientific">marine metagenome</name>
    <dbReference type="NCBI Taxonomy" id="408172"/>
    <lineage>
        <taxon>unclassified sequences</taxon>
        <taxon>metagenomes</taxon>
        <taxon>ecological metagenomes</taxon>
    </lineage>
</organism>
<keyword evidence="1" id="KW-1133">Transmembrane helix</keyword>
<name>A0A382WRZ0_9ZZZZ</name>